<dbReference type="Gene3D" id="3.40.50.300">
    <property type="entry name" value="P-loop containing nucleotide triphosphate hydrolases"/>
    <property type="match status" value="1"/>
</dbReference>
<dbReference type="InterPro" id="IPR051316">
    <property type="entry name" value="Zinc-reg_GTPase_activator"/>
</dbReference>
<dbReference type="SUPFAM" id="SSF52540">
    <property type="entry name" value="P-loop containing nucleoside triphosphate hydrolases"/>
    <property type="match status" value="1"/>
</dbReference>
<dbReference type="PANTHER" id="PTHR13748">
    <property type="entry name" value="COBW-RELATED"/>
    <property type="match status" value="1"/>
</dbReference>
<dbReference type="Gene3D" id="3.30.1220.10">
    <property type="entry name" value="CobW-like, C-terminal domain"/>
    <property type="match status" value="1"/>
</dbReference>
<accession>A0ABY5P923</accession>
<dbReference type="EMBL" id="CP102453">
    <property type="protein sequence ID" value="UUX34923.1"/>
    <property type="molecule type" value="Genomic_DNA"/>
</dbReference>
<keyword evidence="3" id="KW-0143">Chaperone</keyword>
<dbReference type="Pfam" id="PF02492">
    <property type="entry name" value="cobW"/>
    <property type="match status" value="1"/>
</dbReference>
<dbReference type="InterPro" id="IPR011629">
    <property type="entry name" value="CobW-like_C"/>
</dbReference>
<feature type="region of interest" description="Disordered" evidence="6">
    <location>
        <begin position="230"/>
        <end position="261"/>
    </location>
</feature>
<dbReference type="InterPro" id="IPR036627">
    <property type="entry name" value="CobW-likC_sf"/>
</dbReference>
<dbReference type="CDD" id="cd03112">
    <property type="entry name" value="CobW-like"/>
    <property type="match status" value="1"/>
</dbReference>
<comment type="similarity">
    <text evidence="4">Belongs to the SIMIBI class G3E GTPase family. ZNG1 subfamily.</text>
</comment>
<evidence type="ECO:0000256" key="1">
    <source>
        <dbReference type="ARBA" id="ARBA00022741"/>
    </source>
</evidence>
<evidence type="ECO:0000259" key="7">
    <source>
        <dbReference type="SMART" id="SM00833"/>
    </source>
</evidence>
<dbReference type="Pfam" id="PF07683">
    <property type="entry name" value="CobW_C"/>
    <property type="match status" value="1"/>
</dbReference>
<dbReference type="SMART" id="SM00833">
    <property type="entry name" value="CobW_C"/>
    <property type="match status" value="1"/>
</dbReference>
<gene>
    <name evidence="8" type="ORF">NRE15_04565</name>
</gene>
<evidence type="ECO:0000256" key="5">
    <source>
        <dbReference type="ARBA" id="ARBA00049117"/>
    </source>
</evidence>
<dbReference type="RefSeq" id="WP_313794416.1">
    <property type="nucleotide sequence ID" value="NZ_CP102453.1"/>
</dbReference>
<keyword evidence="9" id="KW-1185">Reference proteome</keyword>
<organism evidence="8 9">
    <name type="scientific">Fundicoccus culcitae</name>
    <dbReference type="NCBI Taxonomy" id="2969821"/>
    <lineage>
        <taxon>Bacteria</taxon>
        <taxon>Bacillati</taxon>
        <taxon>Bacillota</taxon>
        <taxon>Bacilli</taxon>
        <taxon>Lactobacillales</taxon>
        <taxon>Aerococcaceae</taxon>
        <taxon>Fundicoccus</taxon>
    </lineage>
</organism>
<dbReference type="SUPFAM" id="SSF90002">
    <property type="entry name" value="Hypothetical protein YjiA, C-terminal domain"/>
    <property type="match status" value="1"/>
</dbReference>
<proteinExistence type="inferred from homology"/>
<evidence type="ECO:0000256" key="6">
    <source>
        <dbReference type="SAM" id="MobiDB-lite"/>
    </source>
</evidence>
<evidence type="ECO:0000256" key="2">
    <source>
        <dbReference type="ARBA" id="ARBA00022801"/>
    </source>
</evidence>
<protein>
    <submittedName>
        <fullName evidence="8">GTP-binding protein</fullName>
    </submittedName>
</protein>
<comment type="catalytic activity">
    <reaction evidence="5">
        <text>GTP + H2O = GDP + phosphate + H(+)</text>
        <dbReference type="Rhea" id="RHEA:19669"/>
        <dbReference type="ChEBI" id="CHEBI:15377"/>
        <dbReference type="ChEBI" id="CHEBI:15378"/>
        <dbReference type="ChEBI" id="CHEBI:37565"/>
        <dbReference type="ChEBI" id="CHEBI:43474"/>
        <dbReference type="ChEBI" id="CHEBI:58189"/>
    </reaction>
    <physiologicalReaction direction="left-to-right" evidence="5">
        <dbReference type="Rhea" id="RHEA:19670"/>
    </physiologicalReaction>
</comment>
<evidence type="ECO:0000313" key="8">
    <source>
        <dbReference type="EMBL" id="UUX34923.1"/>
    </source>
</evidence>
<evidence type="ECO:0000256" key="3">
    <source>
        <dbReference type="ARBA" id="ARBA00023186"/>
    </source>
</evidence>
<dbReference type="InterPro" id="IPR027417">
    <property type="entry name" value="P-loop_NTPase"/>
</dbReference>
<feature type="domain" description="CobW C-terminal" evidence="7">
    <location>
        <begin position="266"/>
        <end position="359"/>
    </location>
</feature>
<name>A0ABY5P923_9LACT</name>
<dbReference type="PANTHER" id="PTHR13748:SF62">
    <property type="entry name" value="COBW DOMAIN-CONTAINING PROTEIN"/>
    <property type="match status" value="1"/>
</dbReference>
<evidence type="ECO:0000256" key="4">
    <source>
        <dbReference type="ARBA" id="ARBA00034320"/>
    </source>
</evidence>
<keyword evidence="1" id="KW-0547">Nucleotide-binding</keyword>
<evidence type="ECO:0000313" key="9">
    <source>
        <dbReference type="Proteomes" id="UP001315967"/>
    </source>
</evidence>
<keyword evidence="2" id="KW-0378">Hydrolase</keyword>
<sequence length="362" mass="41285">MNQIPVTVLIGFLGSGKTTLLNRLIEQSPNERIVVIINEFGDTGIDHDLVLENYDEQIYQMNNGCMCCILRQDLVEMFMGILNAQAKHDLQIDRIIIETSGLAEPSPIAQTIIRSNVLSEQLIIDSIITLVDTENFLYQVRNFTETVDQIAFADTIFLTKTDLVDDTKLALVKKTLFDINPFVDVKAIDVKSVAFDQVVGLDLFDRFTSGSELVEGDIDVMIARKEGKERLQHEHAHNHEDEHEHHHDHSHEHDGENEHHHEHSDVNAFTIIVDRPLVEQKFVYWLNMVTNIYGMDLLRYKGILNVEGFDRQVVLQGVNMAYSIDYGKEKVAENEPSKLVIIGKKLPEKVIRELFEETVVAV</sequence>
<dbReference type="Proteomes" id="UP001315967">
    <property type="component" value="Chromosome"/>
</dbReference>
<dbReference type="InterPro" id="IPR003495">
    <property type="entry name" value="CobW/HypB/UreG_nucleotide-bd"/>
</dbReference>
<reference evidence="8 9" key="1">
    <citation type="submission" date="2022-08" db="EMBL/GenBank/DDBJ databases">
        <title>Aerococcaceae sp. nov isolated from spoiled eye mask.</title>
        <authorList>
            <person name="Zhou G."/>
            <person name="Xie X.-B."/>
            <person name="Shi Q.-S."/>
            <person name="Wang Y.-S."/>
            <person name="Wen X."/>
            <person name="Peng H."/>
            <person name="Yang X.-J."/>
            <person name="Tao H.-B."/>
            <person name="Huang X.-M."/>
        </authorList>
    </citation>
    <scope>NUCLEOTIDE SEQUENCE [LARGE SCALE GENOMIC DNA]</scope>
    <source>
        <strain evidence="9">DM20194951</strain>
    </source>
</reference>